<protein>
    <submittedName>
        <fullName evidence="2">YacL family protein</fullName>
    </submittedName>
</protein>
<dbReference type="InterPro" id="IPR008249">
    <property type="entry name" value="UPF0231"/>
</dbReference>
<reference evidence="2 3" key="1">
    <citation type="submission" date="2021-04" db="EMBL/GenBank/DDBJ databases">
        <title>Novel species identification of genus Shewanella.</title>
        <authorList>
            <person name="Liu G."/>
        </authorList>
    </citation>
    <scope>NUCLEOTIDE SEQUENCE [LARGE SCALE GENOMIC DNA]</scope>
    <source>
        <strain evidence="2 3">FJAT-54481</strain>
    </source>
</reference>
<evidence type="ECO:0000313" key="3">
    <source>
        <dbReference type="Proteomes" id="UP000679575"/>
    </source>
</evidence>
<accession>A0ABX7YWL9</accession>
<proteinExistence type="inferred from homology"/>
<keyword evidence="3" id="KW-1185">Reference proteome</keyword>
<dbReference type="Proteomes" id="UP000679575">
    <property type="component" value="Chromosome"/>
</dbReference>
<organism evidence="2 3">
    <name type="scientific">Shewanella yunxiaonensis</name>
    <dbReference type="NCBI Taxonomy" id="2829809"/>
    <lineage>
        <taxon>Bacteria</taxon>
        <taxon>Pseudomonadati</taxon>
        <taxon>Pseudomonadota</taxon>
        <taxon>Gammaproteobacteria</taxon>
        <taxon>Alteromonadales</taxon>
        <taxon>Shewanellaceae</taxon>
        <taxon>Shewanella</taxon>
    </lineage>
</organism>
<gene>
    <name evidence="2" type="ORF">KDN34_03640</name>
</gene>
<comment type="similarity">
    <text evidence="1">Belongs to the UPF0231 family.</text>
</comment>
<name>A0ABX7YWL9_9GAMM</name>
<evidence type="ECO:0000256" key="1">
    <source>
        <dbReference type="ARBA" id="ARBA00005367"/>
    </source>
</evidence>
<evidence type="ECO:0000313" key="2">
    <source>
        <dbReference type="EMBL" id="QUN06561.1"/>
    </source>
</evidence>
<dbReference type="EMBL" id="CP073587">
    <property type="protein sequence ID" value="QUN06561.1"/>
    <property type="molecule type" value="Genomic_DNA"/>
</dbReference>
<dbReference type="PIRSF" id="PIRSF006287">
    <property type="entry name" value="UCP006287"/>
    <property type="match status" value="1"/>
</dbReference>
<sequence>MEYEFRRNPITGLPFASFSMEHEVFGRWFSEELADDKALCLKLENAIDALLNGSIQEWRWVGRDLTLEMEREQVRIFANVLGYDGSTELEEEGLSLYDAESMADCGLEDFQSVLHSWCSYLAGN</sequence>
<dbReference type="Pfam" id="PF06062">
    <property type="entry name" value="UPF0231"/>
    <property type="match status" value="1"/>
</dbReference>
<dbReference type="RefSeq" id="WP_212595575.1">
    <property type="nucleotide sequence ID" value="NZ_CP073587.1"/>
</dbReference>